<dbReference type="EMBL" id="CP054020">
    <property type="protein sequence ID" value="QKI90183.1"/>
    <property type="molecule type" value="Genomic_DNA"/>
</dbReference>
<dbReference type="InterPro" id="IPR003713">
    <property type="entry name" value="FliS"/>
</dbReference>
<dbReference type="AlphaFoldDB" id="A0A7D4ST44"/>
<dbReference type="PANTHER" id="PTHR34773:SF1">
    <property type="entry name" value="FLAGELLAR SECRETION CHAPERONE FLIS"/>
    <property type="match status" value="1"/>
</dbReference>
<evidence type="ECO:0000256" key="4">
    <source>
        <dbReference type="ARBA" id="ARBA00022795"/>
    </source>
</evidence>
<evidence type="ECO:0000256" key="3">
    <source>
        <dbReference type="ARBA" id="ARBA00022490"/>
    </source>
</evidence>
<reference evidence="6 7" key="1">
    <citation type="submission" date="2020-05" db="EMBL/GenBank/DDBJ databases">
        <title>Thiomicrorhabdus sediminis sp.nov. and Thiomicrorhabdus xiamenensis sp.nov., novel sulfur-oxidizing bacteria isolated from coastal sediment.</title>
        <authorList>
            <person name="Liu X."/>
        </authorList>
    </citation>
    <scope>NUCLEOTIDE SEQUENCE [LARGE SCALE GENOMIC DNA]</scope>
    <source>
        <strain evidence="6 7">G2</strain>
    </source>
</reference>
<keyword evidence="4" id="KW-1005">Bacterial flagellum biogenesis</keyword>
<sequence>MTANDMSLETQNSLLNDYPRNSEQEKQLSMNPEYAILLLLQGAIDKGNLALACHQSRSMTEKGFHIGRMTSIVDALRDRLDFNYKIAYDLETLYFYIDKCLQESVFEQGTENLEAALQMLEEIKTAWQISMESAEEMTA</sequence>
<proteinExistence type="inferred from homology"/>
<dbReference type="GO" id="GO:0044780">
    <property type="term" value="P:bacterial-type flagellum assembly"/>
    <property type="evidence" value="ECO:0007669"/>
    <property type="project" value="InterPro"/>
</dbReference>
<evidence type="ECO:0000313" key="7">
    <source>
        <dbReference type="Proteomes" id="UP000504724"/>
    </source>
</evidence>
<keyword evidence="3" id="KW-0963">Cytoplasm</keyword>
<protein>
    <submittedName>
        <fullName evidence="6">Flagellar protein FliS</fullName>
    </submittedName>
</protein>
<keyword evidence="7" id="KW-1185">Reference proteome</keyword>
<comment type="similarity">
    <text evidence="2">Belongs to the FliS family.</text>
</comment>
<dbReference type="GO" id="GO:0071973">
    <property type="term" value="P:bacterial-type flagellum-dependent cell motility"/>
    <property type="evidence" value="ECO:0007669"/>
    <property type="project" value="TreeGrafter"/>
</dbReference>
<dbReference type="RefSeq" id="WP_173286745.1">
    <property type="nucleotide sequence ID" value="NZ_CP054020.1"/>
</dbReference>
<dbReference type="Gene3D" id="1.20.120.340">
    <property type="entry name" value="Flagellar protein FliS"/>
    <property type="match status" value="1"/>
</dbReference>
<comment type="subcellular location">
    <subcellularLocation>
        <location evidence="1">Cytoplasm</location>
        <location evidence="1">Cytosol</location>
    </subcellularLocation>
</comment>
<evidence type="ECO:0000256" key="2">
    <source>
        <dbReference type="ARBA" id="ARBA00008787"/>
    </source>
</evidence>
<keyword evidence="6" id="KW-0282">Flagellum</keyword>
<dbReference type="Proteomes" id="UP000504724">
    <property type="component" value="Chromosome"/>
</dbReference>
<dbReference type="PANTHER" id="PTHR34773">
    <property type="entry name" value="FLAGELLAR SECRETION CHAPERONE FLIS"/>
    <property type="match status" value="1"/>
</dbReference>
<keyword evidence="5" id="KW-0143">Chaperone</keyword>
<dbReference type="Pfam" id="PF02561">
    <property type="entry name" value="FliS"/>
    <property type="match status" value="1"/>
</dbReference>
<dbReference type="CDD" id="cd16098">
    <property type="entry name" value="FliS"/>
    <property type="match status" value="1"/>
</dbReference>
<dbReference type="KEGG" id="txa:HQN79_11645"/>
<keyword evidence="6" id="KW-0969">Cilium</keyword>
<evidence type="ECO:0000256" key="1">
    <source>
        <dbReference type="ARBA" id="ARBA00004514"/>
    </source>
</evidence>
<dbReference type="InterPro" id="IPR036584">
    <property type="entry name" value="FliS_sf"/>
</dbReference>
<keyword evidence="6" id="KW-0966">Cell projection</keyword>
<dbReference type="SUPFAM" id="SSF101116">
    <property type="entry name" value="Flagellar export chaperone FliS"/>
    <property type="match status" value="1"/>
</dbReference>
<evidence type="ECO:0000313" key="6">
    <source>
        <dbReference type="EMBL" id="QKI90183.1"/>
    </source>
</evidence>
<accession>A0A7D4ST44</accession>
<gene>
    <name evidence="6" type="ORF">HQN79_11645</name>
</gene>
<evidence type="ECO:0000256" key="5">
    <source>
        <dbReference type="ARBA" id="ARBA00023186"/>
    </source>
</evidence>
<name>A0A7D4ST44_9GAMM</name>
<organism evidence="6 7">
    <name type="scientific">Thiomicrorhabdus xiamenensis</name>
    <dbReference type="NCBI Taxonomy" id="2739063"/>
    <lineage>
        <taxon>Bacteria</taxon>
        <taxon>Pseudomonadati</taxon>
        <taxon>Pseudomonadota</taxon>
        <taxon>Gammaproteobacteria</taxon>
        <taxon>Thiotrichales</taxon>
        <taxon>Piscirickettsiaceae</taxon>
        <taxon>Thiomicrorhabdus</taxon>
    </lineage>
</organism>
<dbReference type="GO" id="GO:0005829">
    <property type="term" value="C:cytosol"/>
    <property type="evidence" value="ECO:0007669"/>
    <property type="project" value="UniProtKB-SubCell"/>
</dbReference>